<evidence type="ECO:0000313" key="2">
    <source>
        <dbReference type="Proteomes" id="UP000027456"/>
    </source>
</evidence>
<dbReference type="EMBL" id="AZST01000614">
    <property type="protein sequence ID" value="KEP47937.1"/>
    <property type="molecule type" value="Genomic_DNA"/>
</dbReference>
<keyword evidence="2" id="KW-1185">Reference proteome</keyword>
<dbReference type="Proteomes" id="UP000027456">
    <property type="component" value="Unassembled WGS sequence"/>
</dbReference>
<dbReference type="AlphaFoldDB" id="A0A074SD17"/>
<proteinExistence type="predicted"/>
<evidence type="ECO:0008006" key="3">
    <source>
        <dbReference type="Google" id="ProtNLM"/>
    </source>
</evidence>
<sequence length="362" mass="40036">MLLTKISARLPTELIYLVIKYTTTDTQARLAAVSRHIYSISIRSLYASIPDMSVTRTTQCLLTLSKRPDLANLVQSFSFGLPLSPHFLQAFLVLLSRALHNMNNLRVLSLDMDAPLPINLLNQISGRLTKLTCILPPEGSYPISQLLSNQPTIEELHIVCRPEDISTLSPESLPALKVLTAPTWILNTLLSLRLTHLSRLCILDIMELPELLTVLMTLITLPSPPESMQLVIHVKISSDWIPTAALFHALVALSQGILCVSSLRLYTYGDIICQEELQDMFASNLSEFPRLDTSRLTFRPVTSDEYINNSARFQSMQTPLGGGSLQNAMRHMSNVVANLLSTLAALSSPPAPQAEPNQTQAN</sequence>
<organism evidence="1 2">
    <name type="scientific">Rhizoctonia solani 123E</name>
    <dbReference type="NCBI Taxonomy" id="1423351"/>
    <lineage>
        <taxon>Eukaryota</taxon>
        <taxon>Fungi</taxon>
        <taxon>Dikarya</taxon>
        <taxon>Basidiomycota</taxon>
        <taxon>Agaricomycotina</taxon>
        <taxon>Agaricomycetes</taxon>
        <taxon>Cantharellales</taxon>
        <taxon>Ceratobasidiaceae</taxon>
        <taxon>Rhizoctonia</taxon>
    </lineage>
</organism>
<evidence type="ECO:0000313" key="1">
    <source>
        <dbReference type="EMBL" id="KEP47937.1"/>
    </source>
</evidence>
<gene>
    <name evidence="1" type="ORF">V565_138900</name>
</gene>
<protein>
    <recommendedName>
        <fullName evidence="3">F-box domain-containing protein</fullName>
    </recommendedName>
</protein>
<reference evidence="1 2" key="1">
    <citation type="submission" date="2013-12" db="EMBL/GenBank/DDBJ databases">
        <authorList>
            <person name="Cubeta M."/>
            <person name="Pakala S."/>
            <person name="Fedorova N."/>
            <person name="Thomas E."/>
            <person name="Dean R."/>
            <person name="Jabaji S."/>
            <person name="Neate S."/>
            <person name="Toda T."/>
            <person name="Tavantzis S."/>
            <person name="Vilgalys R."/>
            <person name="Bharathan N."/>
            <person name="Pakala S."/>
            <person name="Losada L.S."/>
            <person name="Zafar N."/>
            <person name="Nierman W."/>
        </authorList>
    </citation>
    <scope>NUCLEOTIDE SEQUENCE [LARGE SCALE GENOMIC DNA]</scope>
    <source>
        <strain evidence="1 2">123E</strain>
    </source>
</reference>
<accession>A0A074SD17</accession>
<name>A0A074SD17_9AGAM</name>
<dbReference type="HOGENOM" id="CLU_065423_0_0_1"/>
<comment type="caution">
    <text evidence="1">The sequence shown here is derived from an EMBL/GenBank/DDBJ whole genome shotgun (WGS) entry which is preliminary data.</text>
</comment>
<dbReference type="OrthoDB" id="3170274at2759"/>